<organism evidence="2 3">
    <name type="scientific">Mycetomoellerius zeteki</name>
    <dbReference type="NCBI Taxonomy" id="64791"/>
    <lineage>
        <taxon>Eukaryota</taxon>
        <taxon>Metazoa</taxon>
        <taxon>Ecdysozoa</taxon>
        <taxon>Arthropoda</taxon>
        <taxon>Hexapoda</taxon>
        <taxon>Insecta</taxon>
        <taxon>Pterygota</taxon>
        <taxon>Neoptera</taxon>
        <taxon>Endopterygota</taxon>
        <taxon>Hymenoptera</taxon>
        <taxon>Apocrita</taxon>
        <taxon>Aculeata</taxon>
        <taxon>Formicoidea</taxon>
        <taxon>Formicidae</taxon>
        <taxon>Myrmicinae</taxon>
        <taxon>Mycetomoellerius</taxon>
    </lineage>
</organism>
<dbReference type="EMBL" id="KQ982588">
    <property type="protein sequence ID" value="KYQ54120.1"/>
    <property type="molecule type" value="Genomic_DNA"/>
</dbReference>
<evidence type="ECO:0008006" key="4">
    <source>
        <dbReference type="Google" id="ProtNLM"/>
    </source>
</evidence>
<accession>A0A151X155</accession>
<dbReference type="Proteomes" id="UP000075809">
    <property type="component" value="Unassembled WGS sequence"/>
</dbReference>
<sequence>MEKKEEEEYRIQGLSWEKKQGGDRRWDRCKTITASDDYLKARQSLKLQIKDLIKFVENESQLITNDVKSRLDSNRAARTTQLENFFKKTTGKLDELMKLDVSYGNWMRQKTLLLNDEIKRSFDAVERVIGPNEKRIASMLKKLRSDVSICIESAERNLAVCRKHYLPFDLTKCTKEQLDEATKMLDRMKEEARRKFEEIAKFRETVLRAHEMTTQETIEINHKKTMDLLKYLKKCIKLKKCVKLKNSNK</sequence>
<name>A0A151X155_9HYME</name>
<keyword evidence="1" id="KW-0175">Coiled coil</keyword>
<proteinExistence type="predicted"/>
<evidence type="ECO:0000313" key="2">
    <source>
        <dbReference type="EMBL" id="KYQ54120.1"/>
    </source>
</evidence>
<feature type="coiled-coil region" evidence="1">
    <location>
        <begin position="171"/>
        <end position="205"/>
    </location>
</feature>
<keyword evidence="3" id="KW-1185">Reference proteome</keyword>
<evidence type="ECO:0000256" key="1">
    <source>
        <dbReference type="SAM" id="Coils"/>
    </source>
</evidence>
<dbReference type="AlphaFoldDB" id="A0A151X155"/>
<gene>
    <name evidence="2" type="ORF">ALC60_06992</name>
</gene>
<evidence type="ECO:0000313" key="3">
    <source>
        <dbReference type="Proteomes" id="UP000075809"/>
    </source>
</evidence>
<protein>
    <recommendedName>
        <fullName evidence="4">Tektin</fullName>
    </recommendedName>
</protein>
<reference evidence="2 3" key="1">
    <citation type="submission" date="2015-09" db="EMBL/GenBank/DDBJ databases">
        <title>Trachymyrmex zeteki WGS genome.</title>
        <authorList>
            <person name="Nygaard S."/>
            <person name="Hu H."/>
            <person name="Boomsma J."/>
            <person name="Zhang G."/>
        </authorList>
    </citation>
    <scope>NUCLEOTIDE SEQUENCE [LARGE SCALE GENOMIC DNA]</scope>
    <source>
        <strain evidence="2">Tzet28-1</strain>
        <tissue evidence="2">Whole body</tissue>
    </source>
</reference>